<gene>
    <name evidence="8" type="ORF">JHX88_05505</name>
    <name evidence="7" type="ORF">SAMN05421772_105188</name>
</gene>
<keyword evidence="10" id="KW-1185">Reference proteome</keyword>
<evidence type="ECO:0000256" key="1">
    <source>
        <dbReference type="ARBA" id="ARBA00010688"/>
    </source>
</evidence>
<evidence type="ECO:0000259" key="6">
    <source>
        <dbReference type="Pfam" id="PF00294"/>
    </source>
</evidence>
<dbReference type="SUPFAM" id="SSF53613">
    <property type="entry name" value="Ribokinase-like"/>
    <property type="match status" value="1"/>
</dbReference>
<dbReference type="EMBL" id="CP067140">
    <property type="protein sequence ID" value="WCR04198.1"/>
    <property type="molecule type" value="Genomic_DNA"/>
</dbReference>
<protein>
    <submittedName>
        <fullName evidence="8">Sugar kinase</fullName>
    </submittedName>
</protein>
<dbReference type="InterPro" id="IPR011611">
    <property type="entry name" value="PfkB_dom"/>
</dbReference>
<keyword evidence="2" id="KW-0808">Transferase</keyword>
<dbReference type="PROSITE" id="PS00584">
    <property type="entry name" value="PFKB_KINASES_2"/>
    <property type="match status" value="1"/>
</dbReference>
<dbReference type="InterPro" id="IPR002173">
    <property type="entry name" value="Carboh/pur_kinase_PfkB_CS"/>
</dbReference>
<evidence type="ECO:0000256" key="3">
    <source>
        <dbReference type="ARBA" id="ARBA00022741"/>
    </source>
</evidence>
<keyword evidence="5" id="KW-0067">ATP-binding</keyword>
<reference evidence="8 10" key="2">
    <citation type="submission" date="2021-01" db="EMBL/GenBank/DDBJ databases">
        <title>Biogeographic distribution of Paracoccus.</title>
        <authorList>
            <person name="Hollensteiner J."/>
            <person name="Leineberger J."/>
            <person name="Brinkhoff T."/>
            <person name="Daniel R."/>
        </authorList>
    </citation>
    <scope>NUCLEOTIDE SEQUENCE [LARGE SCALE GENOMIC DNA]</scope>
    <source>
        <strain evidence="8 10">DSM 18447</strain>
    </source>
</reference>
<dbReference type="RefSeq" id="WP_076525340.1">
    <property type="nucleotide sequence ID" value="NZ_CP067140.1"/>
</dbReference>
<dbReference type="Gene3D" id="3.40.1190.20">
    <property type="match status" value="1"/>
</dbReference>
<dbReference type="Proteomes" id="UP000186216">
    <property type="component" value="Unassembled WGS sequence"/>
</dbReference>
<evidence type="ECO:0000313" key="7">
    <source>
        <dbReference type="EMBL" id="SIS81205.1"/>
    </source>
</evidence>
<dbReference type="InterPro" id="IPR050306">
    <property type="entry name" value="PfkB_Carbo_kinase"/>
</dbReference>
<accession>A0AA45W432</accession>
<dbReference type="Pfam" id="PF00294">
    <property type="entry name" value="PfkB"/>
    <property type="match status" value="1"/>
</dbReference>
<reference evidence="7 9" key="1">
    <citation type="submission" date="2017-01" db="EMBL/GenBank/DDBJ databases">
        <authorList>
            <person name="Varghese N."/>
            <person name="Submissions S."/>
        </authorList>
    </citation>
    <scope>NUCLEOTIDE SEQUENCE [LARGE SCALE GENOMIC DNA]</scope>
    <source>
        <strain evidence="7 9">DSM 18447</strain>
    </source>
</reference>
<dbReference type="InterPro" id="IPR029056">
    <property type="entry name" value="Ribokinase-like"/>
</dbReference>
<dbReference type="GO" id="GO:0016301">
    <property type="term" value="F:kinase activity"/>
    <property type="evidence" value="ECO:0007669"/>
    <property type="project" value="UniProtKB-KW"/>
</dbReference>
<evidence type="ECO:0000256" key="2">
    <source>
        <dbReference type="ARBA" id="ARBA00022679"/>
    </source>
</evidence>
<dbReference type="AlphaFoldDB" id="A0AA45W432"/>
<dbReference type="EMBL" id="FTOU01000005">
    <property type="protein sequence ID" value="SIS81205.1"/>
    <property type="molecule type" value="Genomic_DNA"/>
</dbReference>
<proteinExistence type="inferred from homology"/>
<evidence type="ECO:0000313" key="9">
    <source>
        <dbReference type="Proteomes" id="UP000186216"/>
    </source>
</evidence>
<evidence type="ECO:0000313" key="10">
    <source>
        <dbReference type="Proteomes" id="UP001215549"/>
    </source>
</evidence>
<evidence type="ECO:0000313" key="8">
    <source>
        <dbReference type="EMBL" id="WCR04198.1"/>
    </source>
</evidence>
<dbReference type="Proteomes" id="UP001215549">
    <property type="component" value="Chromosome"/>
</dbReference>
<dbReference type="PANTHER" id="PTHR43085">
    <property type="entry name" value="HEXOKINASE FAMILY MEMBER"/>
    <property type="match status" value="1"/>
</dbReference>
<dbReference type="PANTHER" id="PTHR43085:SF1">
    <property type="entry name" value="PSEUDOURIDINE KINASE-RELATED"/>
    <property type="match status" value="1"/>
</dbReference>
<comment type="similarity">
    <text evidence="1">Belongs to the carbohydrate kinase PfkB family.</text>
</comment>
<keyword evidence="4 8" id="KW-0418">Kinase</keyword>
<evidence type="ECO:0000256" key="5">
    <source>
        <dbReference type="ARBA" id="ARBA00022840"/>
    </source>
</evidence>
<sequence>MPKILTVGEILVELIATTKGDGFHEPQPLIGPYPSGAPAIFVNQVGRLGGDAAIIGRVGDDNFGHLNIARLARDGIDVSGIEVAQGEVTGCAFVRYREDGSRSFVFTMAQSATAALSITGAGASLMESCDHIHIMGTALSASGMAEVAMEAVVRIKARGGSLSFDPNIRPEILDTPGLRARLDGVLDQTDIFLPSGNELFMLTGARDEASAIRVLLERGIREIVLKRGAEGASHFDADGRTDIAPLTVEEIDPTGAGDCFGGAFVTLRLAGATPFEALRLANAAGARAVTRTGPMEGSSTRAELDRFLADHETDY</sequence>
<feature type="domain" description="Carbohydrate kinase PfkB" evidence="6">
    <location>
        <begin position="1"/>
        <end position="299"/>
    </location>
</feature>
<dbReference type="GO" id="GO:0005524">
    <property type="term" value="F:ATP binding"/>
    <property type="evidence" value="ECO:0007669"/>
    <property type="project" value="UniProtKB-KW"/>
</dbReference>
<evidence type="ECO:0000256" key="4">
    <source>
        <dbReference type="ARBA" id="ARBA00022777"/>
    </source>
</evidence>
<name>A0AA45W432_9RHOB</name>
<dbReference type="CDD" id="cd01166">
    <property type="entry name" value="KdgK"/>
    <property type="match status" value="1"/>
</dbReference>
<keyword evidence="3" id="KW-0547">Nucleotide-binding</keyword>
<organism evidence="7 9">
    <name type="scientific">Paracoccus saliphilus</name>
    <dbReference type="NCBI Taxonomy" id="405559"/>
    <lineage>
        <taxon>Bacteria</taxon>
        <taxon>Pseudomonadati</taxon>
        <taxon>Pseudomonadota</taxon>
        <taxon>Alphaproteobacteria</taxon>
        <taxon>Rhodobacterales</taxon>
        <taxon>Paracoccaceae</taxon>
        <taxon>Paracoccus</taxon>
    </lineage>
</organism>